<proteinExistence type="inferred from homology"/>
<dbReference type="PRINTS" id="PR00085">
    <property type="entry name" value="THFDHDRGNASE"/>
</dbReference>
<dbReference type="GO" id="GO:0004477">
    <property type="term" value="F:methenyltetrahydrofolate cyclohydrolase activity"/>
    <property type="evidence" value="ECO:0007669"/>
    <property type="project" value="UniProtKB-UniRule"/>
</dbReference>
<keyword evidence="2" id="KW-0368">Histidine biosynthesis</keyword>
<dbReference type="Proteomes" id="UP000318801">
    <property type="component" value="Unassembled WGS sequence"/>
</dbReference>
<gene>
    <name evidence="2" type="primary">folD</name>
    <name evidence="4" type="ORF">FJU08_14695</name>
</gene>
<evidence type="ECO:0000256" key="2">
    <source>
        <dbReference type="HAMAP-Rule" id="MF_01576"/>
    </source>
</evidence>
<keyword evidence="2" id="KW-0658">Purine biosynthesis</keyword>
<dbReference type="EC" id="3.5.4.9" evidence="2"/>
<keyword evidence="2" id="KW-0521">NADP</keyword>
<dbReference type="InterPro" id="IPR036291">
    <property type="entry name" value="NAD(P)-bd_dom_sf"/>
</dbReference>
<keyword evidence="1 2" id="KW-0560">Oxidoreductase</keyword>
<feature type="binding site" evidence="2">
    <location>
        <position position="225"/>
    </location>
    <ligand>
        <name>NADP(+)</name>
        <dbReference type="ChEBI" id="CHEBI:58349"/>
    </ligand>
</feature>
<dbReference type="UniPathway" id="UPA00193"/>
<keyword evidence="2" id="KW-0511">Multifunctional enzyme</keyword>
<dbReference type="OrthoDB" id="7842413at2"/>
<comment type="caution">
    <text evidence="4">The sequence shown here is derived from an EMBL/GenBank/DDBJ whole genome shotgun (WGS) entry which is preliminary data.</text>
</comment>
<comment type="catalytic activity">
    <reaction evidence="2">
        <text>(6R)-5,10-methenyltetrahydrofolate + H2O = (6R)-10-formyltetrahydrofolate + H(+)</text>
        <dbReference type="Rhea" id="RHEA:23700"/>
        <dbReference type="ChEBI" id="CHEBI:15377"/>
        <dbReference type="ChEBI" id="CHEBI:15378"/>
        <dbReference type="ChEBI" id="CHEBI:57455"/>
        <dbReference type="ChEBI" id="CHEBI:195366"/>
        <dbReference type="EC" id="3.5.4.9"/>
    </reaction>
</comment>
<evidence type="ECO:0000259" key="3">
    <source>
        <dbReference type="Pfam" id="PF02882"/>
    </source>
</evidence>
<keyword evidence="5" id="KW-1185">Reference proteome</keyword>
<dbReference type="AlphaFoldDB" id="A0A506U942"/>
<dbReference type="Pfam" id="PF02882">
    <property type="entry name" value="THF_DHG_CYH_C"/>
    <property type="match status" value="1"/>
</dbReference>
<dbReference type="CDD" id="cd01080">
    <property type="entry name" value="NAD_bind_m-THF_DH_Cyclohyd"/>
    <property type="match status" value="1"/>
</dbReference>
<keyword evidence="2" id="KW-0554">One-carbon metabolism</keyword>
<dbReference type="InterPro" id="IPR000672">
    <property type="entry name" value="THF_DH/CycHdrlase"/>
</dbReference>
<dbReference type="GO" id="GO:0009086">
    <property type="term" value="P:methionine biosynthetic process"/>
    <property type="evidence" value="ECO:0007669"/>
    <property type="project" value="UniProtKB-KW"/>
</dbReference>
<dbReference type="GO" id="GO:0005829">
    <property type="term" value="C:cytosol"/>
    <property type="evidence" value="ECO:0007669"/>
    <property type="project" value="TreeGrafter"/>
</dbReference>
<evidence type="ECO:0000313" key="4">
    <source>
        <dbReference type="EMBL" id="TPW29099.1"/>
    </source>
</evidence>
<dbReference type="GO" id="GO:0035999">
    <property type="term" value="P:tetrahydrofolate interconversion"/>
    <property type="evidence" value="ECO:0007669"/>
    <property type="project" value="UniProtKB-UniRule"/>
</dbReference>
<dbReference type="RefSeq" id="WP_141149776.1">
    <property type="nucleotide sequence ID" value="NZ_VHLG01000010.1"/>
</dbReference>
<feature type="domain" description="Tetrahydrofolate dehydrogenase/cyclohydrolase NAD(P)-binding" evidence="3">
    <location>
        <begin position="133"/>
        <end position="271"/>
    </location>
</feature>
<dbReference type="EMBL" id="VHLG01000010">
    <property type="protein sequence ID" value="TPW29099.1"/>
    <property type="molecule type" value="Genomic_DNA"/>
</dbReference>
<dbReference type="GO" id="GO:0006164">
    <property type="term" value="P:purine nucleotide biosynthetic process"/>
    <property type="evidence" value="ECO:0007669"/>
    <property type="project" value="UniProtKB-KW"/>
</dbReference>
<comment type="function">
    <text evidence="2">Catalyzes the oxidation of 5,10-methylenetetrahydrofolate to 5,10-methenyltetrahydrofolate and then the hydrolysis of 5,10-methenyltetrahydrofolate to 10-formyltetrahydrofolate.</text>
</comment>
<evidence type="ECO:0000313" key="5">
    <source>
        <dbReference type="Proteomes" id="UP000318801"/>
    </source>
</evidence>
<dbReference type="Gene3D" id="3.40.50.10860">
    <property type="entry name" value="Leucine Dehydrogenase, chain A, domain 1"/>
    <property type="match status" value="1"/>
</dbReference>
<keyword evidence="2" id="KW-0486">Methionine biosynthesis</keyword>
<comment type="subunit">
    <text evidence="2">Homodimer.</text>
</comment>
<comment type="caution">
    <text evidence="2">Lacks conserved residue(s) required for the propagation of feature annotation.</text>
</comment>
<reference evidence="4 5" key="1">
    <citation type="submission" date="2019-06" db="EMBL/GenBank/DDBJ databases">
        <authorList>
            <person name="Li M."/>
        </authorList>
    </citation>
    <scope>NUCLEOTIDE SEQUENCE [LARGE SCALE GENOMIC DNA]</scope>
    <source>
        <strain evidence="4 5">BGMRC2036</strain>
    </source>
</reference>
<dbReference type="PANTHER" id="PTHR48099">
    <property type="entry name" value="C-1-TETRAHYDROFOLATE SYNTHASE, CYTOPLASMIC-RELATED"/>
    <property type="match status" value="1"/>
</dbReference>
<keyword evidence="2" id="KW-0028">Amino-acid biosynthesis</keyword>
<keyword evidence="2 4" id="KW-0378">Hydrolase</keyword>
<dbReference type="SUPFAM" id="SSF53223">
    <property type="entry name" value="Aminoacid dehydrogenase-like, N-terminal domain"/>
    <property type="match status" value="1"/>
</dbReference>
<dbReference type="PANTHER" id="PTHR48099:SF5">
    <property type="entry name" value="C-1-TETRAHYDROFOLATE SYNTHASE, CYTOPLASMIC"/>
    <property type="match status" value="1"/>
</dbReference>
<dbReference type="HAMAP" id="MF_01576">
    <property type="entry name" value="THF_DHG_CYH"/>
    <property type="match status" value="1"/>
</dbReference>
<dbReference type="Gene3D" id="3.40.50.720">
    <property type="entry name" value="NAD(P)-binding Rossmann-like Domain"/>
    <property type="match status" value="1"/>
</dbReference>
<comment type="similarity">
    <text evidence="2">Belongs to the tetrahydrofolate dehydrogenase/cyclohydrolase family.</text>
</comment>
<sequence length="283" mass="29222">MTGIFRADRLAAERIASTRTRLAAHNLAPLAVILLDACDAGMKAYGQRLADLAGEAGVRLRFEPWPATPDDCYRRLQALADEPEIDAIAPLYPLPTGVSAAKVATLIGADRDIDGLHPENAGRLALGYSGRFPATAMAVAEIAEHLAGPLAGQHVVLIGASRIVGRPLTQMLLDREATVTIAHAATRDLAAHTRAADIIVSAAGKPGLIGADDIAEGAILIDVAINRTAAGLVGDVDLEAVMGKAAIITHVPDGVGPLTTAYLFTNIADAALAGTTEGKDLSI</sequence>
<comment type="pathway">
    <text evidence="2">One-carbon metabolism; tetrahydrofolate interconversion.</text>
</comment>
<dbReference type="GO" id="GO:0004488">
    <property type="term" value="F:methylenetetrahydrofolate dehydrogenase (NADP+) activity"/>
    <property type="evidence" value="ECO:0007669"/>
    <property type="project" value="UniProtKB-UniRule"/>
</dbReference>
<dbReference type="SUPFAM" id="SSF51735">
    <property type="entry name" value="NAD(P)-binding Rossmann-fold domains"/>
    <property type="match status" value="1"/>
</dbReference>
<evidence type="ECO:0000256" key="1">
    <source>
        <dbReference type="ARBA" id="ARBA00023002"/>
    </source>
</evidence>
<dbReference type="InterPro" id="IPR020631">
    <property type="entry name" value="THF_DH/CycHdrlase_NAD-bd_dom"/>
</dbReference>
<organism evidence="4 5">
    <name type="scientific">Martelella alba</name>
    <dbReference type="NCBI Taxonomy" id="2590451"/>
    <lineage>
        <taxon>Bacteria</taxon>
        <taxon>Pseudomonadati</taxon>
        <taxon>Pseudomonadota</taxon>
        <taxon>Alphaproteobacteria</taxon>
        <taxon>Hyphomicrobiales</taxon>
        <taxon>Aurantimonadaceae</taxon>
        <taxon>Martelella</taxon>
    </lineage>
</organism>
<protein>
    <recommendedName>
        <fullName evidence="2">Bifunctional protein FolD</fullName>
    </recommendedName>
    <domain>
        <recommendedName>
            <fullName evidence="2">Methylenetetrahydrofolate dehydrogenase</fullName>
            <ecNumber evidence="2">1.5.1.5</ecNumber>
        </recommendedName>
    </domain>
    <domain>
        <recommendedName>
            <fullName evidence="2">Methenyltetrahydrofolate cyclohydrolase</fullName>
            <ecNumber evidence="2">3.5.4.9</ecNumber>
        </recommendedName>
    </domain>
</protein>
<dbReference type="InterPro" id="IPR046346">
    <property type="entry name" value="Aminoacid_DH-like_N_sf"/>
</dbReference>
<accession>A0A506U942</accession>
<dbReference type="GO" id="GO:0000105">
    <property type="term" value="P:L-histidine biosynthetic process"/>
    <property type="evidence" value="ECO:0007669"/>
    <property type="project" value="UniProtKB-KW"/>
</dbReference>
<name>A0A506U942_9HYPH</name>
<comment type="catalytic activity">
    <reaction evidence="2">
        <text>(6R)-5,10-methylene-5,6,7,8-tetrahydrofolate + NADP(+) = (6R)-5,10-methenyltetrahydrofolate + NADPH</text>
        <dbReference type="Rhea" id="RHEA:22812"/>
        <dbReference type="ChEBI" id="CHEBI:15636"/>
        <dbReference type="ChEBI" id="CHEBI:57455"/>
        <dbReference type="ChEBI" id="CHEBI:57783"/>
        <dbReference type="ChEBI" id="CHEBI:58349"/>
        <dbReference type="EC" id="1.5.1.5"/>
    </reaction>
</comment>
<dbReference type="EC" id="1.5.1.5" evidence="2"/>
<feature type="binding site" evidence="2">
    <location>
        <begin position="159"/>
        <end position="161"/>
    </location>
    <ligand>
        <name>NADP(+)</name>
        <dbReference type="ChEBI" id="CHEBI:58349"/>
    </ligand>
</feature>